<protein>
    <recommendedName>
        <fullName evidence="1">DUF6701 domain-containing protein</fullName>
    </recommendedName>
</protein>
<accession>A0ABS2HKK8</accession>
<dbReference type="InterPro" id="IPR046524">
    <property type="entry name" value="DUF6701"/>
</dbReference>
<evidence type="ECO:0000313" key="2">
    <source>
        <dbReference type="EMBL" id="MBM7038023.1"/>
    </source>
</evidence>
<dbReference type="RefSeq" id="WP_205159505.1">
    <property type="nucleotide sequence ID" value="NZ_JAFEUM010000007.1"/>
</dbReference>
<organism evidence="2 3">
    <name type="scientific">Vibrio ulleungensis</name>
    <dbReference type="NCBI Taxonomy" id="2807619"/>
    <lineage>
        <taxon>Bacteria</taxon>
        <taxon>Pseudomonadati</taxon>
        <taxon>Pseudomonadota</taxon>
        <taxon>Gammaproteobacteria</taxon>
        <taxon>Vibrionales</taxon>
        <taxon>Vibrionaceae</taxon>
        <taxon>Vibrio</taxon>
    </lineage>
</organism>
<sequence length="1383" mass="149974">MLNLWIRWLYALIFVSCLAQGAPYWPLPSQSLPATAAQTWSDADGTISILDNYSISGAVDSTDLGYTESNNIEQPNKPCGTNSNKNCEANSALVLTTAPNWQIPADATLVNLNDQSGTVTLASNTIYYTNKEAKFTSSNGLSVGENVTLFAPLFNFDKSTITVVNDDPNNFVLVSPIDSSVGDGIVTITGNEDDNSFVGHIVAENYIDLQGMDFQGTLTADEIKLYGDAEMTTVLPEQEPLQTCNVNGSHDFITTFDVLASDTLQEVYFTQGSKREQTLWYTQNEVADADYIFNEQSLITGETYQVRIDYQRSSGKEYYYLKGPGDADYRFIEEKNTPLKTGNLNGEGLEIQSLDCNNEPVTPPDTTLPDICPYFPDSIQSNRYQQGSSVWEPIDGYLNISGGNGGGNKIIFDDKNTTDALAFVSSSVSRASTSNNGCQYQDGENDGGACTVSNALNYFPDGVPDLDAFVASGPDIVAPESGNVDLSPGSYTSFSFGRNRSSITLAAGEYWVGSLSFNENDASLLVDGPVVIHYNTISFSQRDRMYLNAASSLDGFEHTDLTFIGHGADSKWHPVGGSDIKVSASVYVSSQSTVGFKVENTARFQMKGAITAPYIDFEARDTSFIQPQGIPGCSPPNPSVRLLLLTPKRAVNLTCEAGETLDFQVLNASNQPDGSFTGNIIANFSNSSTYVTTVKQGSSNGGNSYKTNTQGLLQIDLSDNTVGTVMVEAYIEGSESGTLQRGEYDFVPNRFEISDSVQSVIANQATTITIQALQCDESGNPAPISDDLYSGDKELELSITSYEAPTTLDLNVAEVISVKDRSDNWIAAPNSALELRFNSSASAETEVIYPEAGSVSYTLTDQVCITNDDNEQECEDIVGIQQLDARPWTFAICHDEKSLTGTSSSGDLDIDAFAAAGEFFTLNLHPLRYITGATDSATIDVTTLCGEAETQNFFGFDAPLGSAKLESTAIDSPTGGEIGDGILGTTEMTNEDQTNIVLNDLSWNDVGSLVVSASGAFLGDIKPGVRAIGRFYPKYLSAEDNVDHPTEHSSFAYMNQPLQHQFSVFAHAVDGTKVQNYHLFSPSYASEIQYIAQTSSAVDLVDRLFDDGSAIPTIYPVNNWVKTTPSDGEKPYSQLAVNFDAFSFMRTPILAETTFTDGPYTDSNTDFGLDVSRVFDGASWQTAIELTDEITQFVALQSAYDFRYGRMVLDDVAGNSGQGLTGSALIIPLRVEYWNGDRFIQNSSDGSTLAVGSTYNGEYHCVQQIWLDSGASVASFNGIGGVINGEASEQSIPSSSLLYGSHSDSSVREQIRMWLRIGSQEPQKVASIDPEINCPVNNYTNRPWLRYNWRNIGDEDPSAVITFGTFRGNDRVIYRGERGLTGN</sequence>
<proteinExistence type="predicted"/>
<dbReference type="Pfam" id="PF20419">
    <property type="entry name" value="DUF6701"/>
    <property type="match status" value="1"/>
</dbReference>
<evidence type="ECO:0000259" key="1">
    <source>
        <dbReference type="Pfam" id="PF20419"/>
    </source>
</evidence>
<dbReference type="EMBL" id="JAFEUM010000007">
    <property type="protein sequence ID" value="MBM7038023.1"/>
    <property type="molecule type" value="Genomic_DNA"/>
</dbReference>
<reference evidence="2 3" key="1">
    <citation type="submission" date="2021-02" db="EMBL/GenBank/DDBJ databases">
        <authorList>
            <person name="Park J.-S."/>
        </authorList>
    </citation>
    <scope>NUCLEOTIDE SEQUENCE [LARGE SCALE GENOMIC DNA]</scope>
    <source>
        <strain evidence="2 3">188UL20-2</strain>
    </source>
</reference>
<keyword evidence="3" id="KW-1185">Reference proteome</keyword>
<comment type="caution">
    <text evidence="2">The sequence shown here is derived from an EMBL/GenBank/DDBJ whole genome shotgun (WGS) entry which is preliminary data.</text>
</comment>
<gene>
    <name evidence="2" type="ORF">JQC93_16635</name>
</gene>
<dbReference type="Proteomes" id="UP000809621">
    <property type="component" value="Unassembled WGS sequence"/>
</dbReference>
<evidence type="ECO:0000313" key="3">
    <source>
        <dbReference type="Proteomes" id="UP000809621"/>
    </source>
</evidence>
<feature type="domain" description="DUF6701" evidence="1">
    <location>
        <begin position="748"/>
        <end position="1378"/>
    </location>
</feature>
<name>A0ABS2HKK8_9VIBR</name>